<protein>
    <submittedName>
        <fullName evidence="1">Uncharacterized protein</fullName>
    </submittedName>
</protein>
<dbReference type="AlphaFoldDB" id="A0A2A2HZN3"/>
<comment type="caution">
    <text evidence="1">The sequence shown here is derived from an EMBL/GenBank/DDBJ whole genome shotgun (WGS) entry which is preliminary data.</text>
</comment>
<name>A0A2A2HZN3_9GAMM</name>
<keyword evidence="2" id="KW-1185">Reference proteome</keyword>
<gene>
    <name evidence="1" type="ORF">CF392_16140</name>
</gene>
<reference evidence="1 2" key="1">
    <citation type="submission" date="2017-07" db="EMBL/GenBank/DDBJ databases">
        <title>Tamlnaduibacter salinus (Mi-7) genome sequencing.</title>
        <authorList>
            <person name="Verma A."/>
            <person name="Krishnamurthi S."/>
        </authorList>
    </citation>
    <scope>NUCLEOTIDE SEQUENCE [LARGE SCALE GENOMIC DNA]</scope>
    <source>
        <strain evidence="1 2">Mi-7</strain>
    </source>
</reference>
<evidence type="ECO:0000313" key="2">
    <source>
        <dbReference type="Proteomes" id="UP000218332"/>
    </source>
</evidence>
<dbReference type="EMBL" id="NMPM01000169">
    <property type="protein sequence ID" value="PAV24464.1"/>
    <property type="molecule type" value="Genomic_DNA"/>
</dbReference>
<organism evidence="1 2">
    <name type="scientific">Tamilnaduibacter salinus</name>
    <dbReference type="NCBI Taxonomy" id="1484056"/>
    <lineage>
        <taxon>Bacteria</taxon>
        <taxon>Pseudomonadati</taxon>
        <taxon>Pseudomonadota</taxon>
        <taxon>Gammaproteobacteria</taxon>
        <taxon>Pseudomonadales</taxon>
        <taxon>Marinobacteraceae</taxon>
        <taxon>Tamilnaduibacter</taxon>
    </lineage>
</organism>
<dbReference type="Proteomes" id="UP000218332">
    <property type="component" value="Unassembled WGS sequence"/>
</dbReference>
<accession>A0A2A2HZN3</accession>
<evidence type="ECO:0000313" key="1">
    <source>
        <dbReference type="EMBL" id="PAV24464.1"/>
    </source>
</evidence>
<proteinExistence type="predicted"/>
<sequence length="102" mass="11543">MLISATRLNEEPSITVTLVREGEDGALKPWVDADRFAWELSQLQARESLAKRLPEWPQALAAERERLVERFPGLKFSRLWIVDGDIGGMAYSAVLGLHRSPR</sequence>